<comment type="caution">
    <text evidence="2">The sequence shown here is derived from an EMBL/GenBank/DDBJ whole genome shotgun (WGS) entry which is preliminary data.</text>
</comment>
<reference evidence="2 3" key="1">
    <citation type="journal article" date="2014" name="Genome Biol. Evol.">
        <title>The secreted proteins of Achlya hypogyna and Thraustotheca clavata identify the ancestral oomycete secretome and reveal gene acquisitions by horizontal gene transfer.</title>
        <authorList>
            <person name="Misner I."/>
            <person name="Blouin N."/>
            <person name="Leonard G."/>
            <person name="Richards T.A."/>
            <person name="Lane C.E."/>
        </authorList>
    </citation>
    <scope>NUCLEOTIDE SEQUENCE [LARGE SCALE GENOMIC DNA]</scope>
    <source>
        <strain evidence="2 3">ATCC 34112</strain>
    </source>
</reference>
<dbReference type="AlphaFoldDB" id="A0A1V9Z4X5"/>
<organism evidence="2 3">
    <name type="scientific">Thraustotheca clavata</name>
    <dbReference type="NCBI Taxonomy" id="74557"/>
    <lineage>
        <taxon>Eukaryota</taxon>
        <taxon>Sar</taxon>
        <taxon>Stramenopiles</taxon>
        <taxon>Oomycota</taxon>
        <taxon>Saprolegniomycetes</taxon>
        <taxon>Saprolegniales</taxon>
        <taxon>Achlyaceae</taxon>
        <taxon>Thraustotheca</taxon>
    </lineage>
</organism>
<name>A0A1V9Z4X5_9STRA</name>
<evidence type="ECO:0000313" key="2">
    <source>
        <dbReference type="EMBL" id="OQR92890.1"/>
    </source>
</evidence>
<dbReference type="Proteomes" id="UP000243217">
    <property type="component" value="Unassembled WGS sequence"/>
</dbReference>
<evidence type="ECO:0000256" key="1">
    <source>
        <dbReference type="SAM" id="SignalP"/>
    </source>
</evidence>
<evidence type="ECO:0008006" key="4">
    <source>
        <dbReference type="Google" id="ProtNLM"/>
    </source>
</evidence>
<feature type="signal peptide" evidence="1">
    <location>
        <begin position="1"/>
        <end position="19"/>
    </location>
</feature>
<accession>A0A1V9Z4X5</accession>
<sequence>MHSNRLLTLLLLLAQTVLGSTSLRQVGTLGLPCVSDRCQDGAMCYHDSPSGPGICSVYVEIGQSCTELGSVCIMPSTCTDGICTLSAKVKGMEGTPCHRGACYDGSKCIATNDQTTSSLCRRL</sequence>
<keyword evidence="1" id="KW-0732">Signal</keyword>
<dbReference type="EMBL" id="JNBS01002294">
    <property type="protein sequence ID" value="OQR92890.1"/>
    <property type="molecule type" value="Genomic_DNA"/>
</dbReference>
<evidence type="ECO:0000313" key="3">
    <source>
        <dbReference type="Proteomes" id="UP000243217"/>
    </source>
</evidence>
<feature type="chain" id="PRO_5012935540" description="Secreted protein" evidence="1">
    <location>
        <begin position="20"/>
        <end position="123"/>
    </location>
</feature>
<keyword evidence="3" id="KW-1185">Reference proteome</keyword>
<protein>
    <recommendedName>
        <fullName evidence="4">Secreted protein</fullName>
    </recommendedName>
</protein>
<gene>
    <name evidence="2" type="ORF">THRCLA_08594</name>
</gene>
<dbReference type="OrthoDB" id="66532at2759"/>
<proteinExistence type="predicted"/>